<organism evidence="1 2">
    <name type="scientific">Flavobacterium johnsoniae</name>
    <name type="common">Cytophaga johnsonae</name>
    <dbReference type="NCBI Taxonomy" id="986"/>
    <lineage>
        <taxon>Bacteria</taxon>
        <taxon>Pseudomonadati</taxon>
        <taxon>Bacteroidota</taxon>
        <taxon>Flavobacteriia</taxon>
        <taxon>Flavobacteriales</taxon>
        <taxon>Flavobacteriaceae</taxon>
        <taxon>Flavobacterium</taxon>
    </lineage>
</organism>
<evidence type="ECO:0000313" key="1">
    <source>
        <dbReference type="EMBL" id="OIV42319.1"/>
    </source>
</evidence>
<dbReference type="EMBL" id="MLFK01000005">
    <property type="protein sequence ID" value="OIV42319.1"/>
    <property type="molecule type" value="Genomic_DNA"/>
</dbReference>
<reference evidence="1 2" key="1">
    <citation type="submission" date="2016-10" db="EMBL/GenBank/DDBJ databases">
        <title>Draft Genome Sequence of Rhizobacteria Flavobacterium johnsoniae CI04.</title>
        <authorList>
            <person name="Bravo J.I."/>
            <person name="Lozano G.L."/>
            <person name="Handelsman J."/>
        </authorList>
    </citation>
    <scope>NUCLEOTIDE SEQUENCE [LARGE SCALE GENOMIC DNA]</scope>
    <source>
        <strain evidence="1 2">CI04</strain>
    </source>
</reference>
<comment type="caution">
    <text evidence="1">The sequence shown here is derived from an EMBL/GenBank/DDBJ whole genome shotgun (WGS) entry which is preliminary data.</text>
</comment>
<protein>
    <submittedName>
        <fullName evidence="1">Uncharacterized protein</fullName>
    </submittedName>
</protein>
<evidence type="ECO:0000313" key="2">
    <source>
        <dbReference type="Proteomes" id="UP000182826"/>
    </source>
</evidence>
<dbReference type="AlphaFoldDB" id="A0A1J7BUD1"/>
<sequence>MVLILKLGALKYKIFLVSFLNKIKILKKFLIYLYSTNNSRNSLVFKNTENLSAKSKISLS</sequence>
<dbReference type="Proteomes" id="UP000182826">
    <property type="component" value="Unassembled WGS sequence"/>
</dbReference>
<accession>A0A1J7BUD1</accession>
<gene>
    <name evidence="1" type="ORF">BKM63_05425</name>
</gene>
<name>A0A1J7BUD1_FLAJO</name>
<keyword evidence="2" id="KW-1185">Reference proteome</keyword>
<proteinExistence type="predicted"/>